<keyword evidence="8" id="KW-0028">Amino-acid biosynthesis</keyword>
<gene>
    <name evidence="8 13" type="primary">argR</name>
    <name evidence="13" type="ORF">BFS05_00520</name>
</gene>
<feature type="compositionally biased region" description="Polar residues" evidence="10">
    <location>
        <begin position="1"/>
        <end position="22"/>
    </location>
</feature>
<evidence type="ECO:0000256" key="5">
    <source>
        <dbReference type="ARBA" id="ARBA00023015"/>
    </source>
</evidence>
<dbReference type="Pfam" id="PF01316">
    <property type="entry name" value="Arg_repressor"/>
    <property type="match status" value="1"/>
</dbReference>
<dbReference type="Proteomes" id="UP000236146">
    <property type="component" value="Unassembled WGS sequence"/>
</dbReference>
<dbReference type="InterPro" id="IPR020900">
    <property type="entry name" value="Arg_repress_DNA-bd"/>
</dbReference>
<evidence type="ECO:0000313" key="13">
    <source>
        <dbReference type="EMBL" id="PNS43749.1"/>
    </source>
</evidence>
<dbReference type="GO" id="GO:0005737">
    <property type="term" value="C:cytoplasm"/>
    <property type="evidence" value="ECO:0007669"/>
    <property type="project" value="UniProtKB-SubCell"/>
</dbReference>
<dbReference type="PANTHER" id="PTHR34471">
    <property type="entry name" value="ARGININE REPRESSOR"/>
    <property type="match status" value="1"/>
</dbReference>
<evidence type="ECO:0000313" key="14">
    <source>
        <dbReference type="Proteomes" id="UP000236146"/>
    </source>
</evidence>
<dbReference type="PANTHER" id="PTHR34471:SF1">
    <property type="entry name" value="ARGININE REPRESSOR"/>
    <property type="match status" value="1"/>
</dbReference>
<dbReference type="GO" id="GO:0003677">
    <property type="term" value="F:DNA binding"/>
    <property type="evidence" value="ECO:0007669"/>
    <property type="project" value="UniProtKB-KW"/>
</dbReference>
<sequence>MDPSNASSFKGGSSVGNASIDNSSVEDFSSEDSSKEDSYRQRPQTRAARLSLIEQALFTDVITSQSQLSQVLARHGIEVTQATLSRDLDEINAVKIRLHDGRIAYVLGDGTSHGHNVDSLRIEQQVSRILSGLVTQVARANNLLVIHTPSGAAQYVASVIDRQPLKGVLGTIGGDDTVMVICESDEMAKNRADWLIDMASKN</sequence>
<dbReference type="UniPathway" id="UPA00068"/>
<dbReference type="Gene3D" id="1.10.10.10">
    <property type="entry name" value="Winged helix-like DNA-binding domain superfamily/Winged helix DNA-binding domain"/>
    <property type="match status" value="1"/>
</dbReference>
<name>A0A2K1SW43_GARVA</name>
<comment type="subcellular location">
    <subcellularLocation>
        <location evidence="1 8">Cytoplasm</location>
    </subcellularLocation>
</comment>
<evidence type="ECO:0000259" key="11">
    <source>
        <dbReference type="Pfam" id="PF01316"/>
    </source>
</evidence>
<dbReference type="InterPro" id="IPR036390">
    <property type="entry name" value="WH_DNA-bd_sf"/>
</dbReference>
<dbReference type="Pfam" id="PF02863">
    <property type="entry name" value="Arg_repressor_C"/>
    <property type="match status" value="1"/>
</dbReference>
<evidence type="ECO:0000256" key="7">
    <source>
        <dbReference type="ARBA" id="ARBA00023163"/>
    </source>
</evidence>
<evidence type="ECO:0000256" key="2">
    <source>
        <dbReference type="ARBA" id="ARBA00008316"/>
    </source>
</evidence>
<dbReference type="GO" id="GO:0003700">
    <property type="term" value="F:DNA-binding transcription factor activity"/>
    <property type="evidence" value="ECO:0007669"/>
    <property type="project" value="UniProtKB-UniRule"/>
</dbReference>
<keyword evidence="7 8" id="KW-0804">Transcription</keyword>
<feature type="domain" description="Arginine repressor DNA-binding" evidence="11">
    <location>
        <begin position="46"/>
        <end position="111"/>
    </location>
</feature>
<dbReference type="SUPFAM" id="SSF55252">
    <property type="entry name" value="C-terminal domain of arginine repressor"/>
    <property type="match status" value="1"/>
</dbReference>
<dbReference type="InterPro" id="IPR001669">
    <property type="entry name" value="Arg_repress"/>
</dbReference>
<dbReference type="HAMAP" id="MF_00173">
    <property type="entry name" value="Arg_repressor"/>
    <property type="match status" value="1"/>
</dbReference>
<dbReference type="AlphaFoldDB" id="A0A2K1SW43"/>
<evidence type="ECO:0000256" key="1">
    <source>
        <dbReference type="ARBA" id="ARBA00004496"/>
    </source>
</evidence>
<dbReference type="RefSeq" id="WP_103084129.1">
    <property type="nucleotide sequence ID" value="NZ_MNLH01000001.1"/>
</dbReference>
<dbReference type="InterPro" id="IPR036251">
    <property type="entry name" value="Arg_repress_C_sf"/>
</dbReference>
<organism evidence="13 14">
    <name type="scientific">Gardnerella vaginalis</name>
    <dbReference type="NCBI Taxonomy" id="2702"/>
    <lineage>
        <taxon>Bacteria</taxon>
        <taxon>Bacillati</taxon>
        <taxon>Actinomycetota</taxon>
        <taxon>Actinomycetes</taxon>
        <taxon>Bifidobacteriales</taxon>
        <taxon>Bifidobacteriaceae</taxon>
        <taxon>Gardnerella</taxon>
    </lineage>
</organism>
<keyword evidence="3 8" id="KW-0963">Cytoplasm</keyword>
<dbReference type="PRINTS" id="PR01467">
    <property type="entry name" value="ARGREPRESSOR"/>
</dbReference>
<comment type="pathway">
    <text evidence="8">Amino-acid biosynthesis; L-arginine biosynthesis [regulation].</text>
</comment>
<keyword evidence="6 8" id="KW-0238">DNA-binding</keyword>
<accession>A0A2K1SW43</accession>
<comment type="function">
    <text evidence="8">Regulates arginine biosynthesis genes.</text>
</comment>
<keyword evidence="5 8" id="KW-0805">Transcription regulation</keyword>
<dbReference type="InterPro" id="IPR036388">
    <property type="entry name" value="WH-like_DNA-bd_sf"/>
</dbReference>
<evidence type="ECO:0000256" key="10">
    <source>
        <dbReference type="SAM" id="MobiDB-lite"/>
    </source>
</evidence>
<evidence type="ECO:0000256" key="6">
    <source>
        <dbReference type="ARBA" id="ARBA00023125"/>
    </source>
</evidence>
<dbReference type="SUPFAM" id="SSF46785">
    <property type="entry name" value="Winged helix' DNA-binding domain"/>
    <property type="match status" value="1"/>
</dbReference>
<dbReference type="GO" id="GO:0051259">
    <property type="term" value="P:protein complex oligomerization"/>
    <property type="evidence" value="ECO:0007669"/>
    <property type="project" value="InterPro"/>
</dbReference>
<keyword evidence="8" id="KW-0055">Arginine biosynthesis</keyword>
<proteinExistence type="inferred from homology"/>
<dbReference type="NCBIfam" id="TIGR01529">
    <property type="entry name" value="argR_whole"/>
    <property type="match status" value="1"/>
</dbReference>
<dbReference type="OrthoDB" id="7060358at2"/>
<comment type="similarity">
    <text evidence="2 8">Belongs to the ArgR family.</text>
</comment>
<keyword evidence="4 8" id="KW-0678">Repressor</keyword>
<dbReference type="GO" id="GO:1900079">
    <property type="term" value="P:regulation of arginine biosynthetic process"/>
    <property type="evidence" value="ECO:0007669"/>
    <property type="project" value="UniProtKB-UniRule"/>
</dbReference>
<dbReference type="GO" id="GO:0034618">
    <property type="term" value="F:arginine binding"/>
    <property type="evidence" value="ECO:0007669"/>
    <property type="project" value="InterPro"/>
</dbReference>
<dbReference type="Gene3D" id="3.30.1360.40">
    <property type="match status" value="1"/>
</dbReference>
<evidence type="ECO:0000259" key="12">
    <source>
        <dbReference type="Pfam" id="PF02863"/>
    </source>
</evidence>
<dbReference type="InterPro" id="IPR020899">
    <property type="entry name" value="Arg_repress_C"/>
</dbReference>
<evidence type="ECO:0000256" key="8">
    <source>
        <dbReference type="HAMAP-Rule" id="MF_00173"/>
    </source>
</evidence>
<comment type="caution">
    <text evidence="13">The sequence shown here is derived from an EMBL/GenBank/DDBJ whole genome shotgun (WGS) entry which is preliminary data.</text>
</comment>
<feature type="domain" description="Arginine repressor C-terminal" evidence="12">
    <location>
        <begin position="131"/>
        <end position="195"/>
    </location>
</feature>
<evidence type="ECO:0000256" key="4">
    <source>
        <dbReference type="ARBA" id="ARBA00022491"/>
    </source>
</evidence>
<feature type="region of interest" description="Disordered" evidence="10">
    <location>
        <begin position="1"/>
        <end position="43"/>
    </location>
</feature>
<reference evidence="13 14" key="1">
    <citation type="submission" date="2016-10" db="EMBL/GenBank/DDBJ databases">
        <authorList>
            <person name="Varghese N."/>
        </authorList>
    </citation>
    <scope>NUCLEOTIDE SEQUENCE [LARGE SCALE GENOMIC DNA]</scope>
    <source>
        <strain evidence="13 14">KA00225</strain>
    </source>
</reference>
<evidence type="ECO:0000256" key="3">
    <source>
        <dbReference type="ARBA" id="ARBA00022490"/>
    </source>
</evidence>
<evidence type="ECO:0000256" key="9">
    <source>
        <dbReference type="NCBIfam" id="TIGR01529"/>
    </source>
</evidence>
<protein>
    <recommendedName>
        <fullName evidence="8 9">Arginine repressor</fullName>
    </recommendedName>
</protein>
<dbReference type="GO" id="GO:0006526">
    <property type="term" value="P:L-arginine biosynthetic process"/>
    <property type="evidence" value="ECO:0007669"/>
    <property type="project" value="UniProtKB-UniPathway"/>
</dbReference>
<dbReference type="EMBL" id="MNLH01000001">
    <property type="protein sequence ID" value="PNS43749.1"/>
    <property type="molecule type" value="Genomic_DNA"/>
</dbReference>